<evidence type="ECO:0000256" key="1">
    <source>
        <dbReference type="ARBA" id="ARBA00022441"/>
    </source>
</evidence>
<dbReference type="InterPro" id="IPR015915">
    <property type="entry name" value="Kelch-typ_b-propeller"/>
</dbReference>
<evidence type="ECO:0000313" key="6">
    <source>
        <dbReference type="Proteomes" id="UP001497482"/>
    </source>
</evidence>
<dbReference type="SUPFAM" id="SSF50965">
    <property type="entry name" value="Galactose oxidase, central domain"/>
    <property type="match status" value="1"/>
</dbReference>
<evidence type="ECO:0000313" key="5">
    <source>
        <dbReference type="EMBL" id="CAL1569254.1"/>
    </source>
</evidence>
<dbReference type="Pfam" id="PF24681">
    <property type="entry name" value="Kelch_KLHDC2_KLHL20_DRC7"/>
    <property type="match status" value="1"/>
</dbReference>
<dbReference type="InterPro" id="IPR011043">
    <property type="entry name" value="Gal_Oxase/kelch_b-propeller"/>
</dbReference>
<dbReference type="Gene3D" id="2.120.10.80">
    <property type="entry name" value="Kelch-type beta propeller"/>
    <property type="match status" value="2"/>
</dbReference>
<sequence>MELLPVLDLLDTPSEGIWYSLIPSGSAPDVSVGHTCTYYSSESKEKGEIIIAGGANPGGSFSHSYVLHLDENVWDIPEWEGLDPRYEHCSFVPASFPHSQWLFGGAQQTGNLQCIQNIQLQDSKPSWKKVPVVGKAPGSRTYHTSSACLGDRLFVFSGGEAGTKPVVDSQLHVFDSVSLTWSQPETHGSPPAARQGHVIVAVGSKVFIHGGMSGEQLFNDIFALDTESMEWDERHIKGDAPPAVAAHSAVALDKHIYVFGGMTAGGASNSMYKFNTEDNLWTEMKFEGDLPANRLDHSISLLSLTLESLEIQ</sequence>
<dbReference type="PANTHER" id="PTHR46647">
    <property type="entry name" value="RAB9 EFFECTOR PROTEIN WITH KELCH MOTIFS"/>
    <property type="match status" value="1"/>
</dbReference>
<dbReference type="InterPro" id="IPR052124">
    <property type="entry name" value="Rab9_kelch_effector"/>
</dbReference>
<dbReference type="AlphaFoldDB" id="A0AAV2J281"/>
<evidence type="ECO:0000256" key="4">
    <source>
        <dbReference type="ARBA" id="ARBA00039295"/>
    </source>
</evidence>
<gene>
    <name evidence="5" type="ORF">KC01_LOCUS1717</name>
</gene>
<proteinExistence type="predicted"/>
<evidence type="ECO:0000256" key="2">
    <source>
        <dbReference type="ARBA" id="ARBA00022737"/>
    </source>
</evidence>
<dbReference type="Proteomes" id="UP001497482">
    <property type="component" value="Chromosome 1"/>
</dbReference>
<keyword evidence="1" id="KW-0880">Kelch repeat</keyword>
<keyword evidence="2" id="KW-0677">Repeat</keyword>
<dbReference type="EMBL" id="OZ035823">
    <property type="protein sequence ID" value="CAL1569254.1"/>
    <property type="molecule type" value="Genomic_DNA"/>
</dbReference>
<keyword evidence="6" id="KW-1185">Reference proteome</keyword>
<protein>
    <recommendedName>
        <fullName evidence="4">Rab9 effector protein with kelch motifs</fullName>
    </recommendedName>
</protein>
<evidence type="ECO:0000256" key="3">
    <source>
        <dbReference type="ARBA" id="ARBA00037224"/>
    </source>
</evidence>
<accession>A0AAV2J281</accession>
<dbReference type="PANTHER" id="PTHR46647:SF1">
    <property type="entry name" value="RAB9 EFFECTOR PROTEIN WITH KELCH MOTIFS"/>
    <property type="match status" value="1"/>
</dbReference>
<name>A0AAV2J281_KNICA</name>
<reference evidence="5 6" key="1">
    <citation type="submission" date="2024-04" db="EMBL/GenBank/DDBJ databases">
        <authorList>
            <person name="Waldvogel A.-M."/>
            <person name="Schoenle A."/>
        </authorList>
    </citation>
    <scope>NUCLEOTIDE SEQUENCE [LARGE SCALE GENOMIC DNA]</scope>
</reference>
<comment type="function">
    <text evidence="3">Rab9 effector required for endosome to trans-Golgi network (TGN) transport.</text>
</comment>
<organism evidence="5 6">
    <name type="scientific">Knipowitschia caucasica</name>
    <name type="common">Caucasian dwarf goby</name>
    <name type="synonym">Pomatoschistus caucasicus</name>
    <dbReference type="NCBI Taxonomy" id="637954"/>
    <lineage>
        <taxon>Eukaryota</taxon>
        <taxon>Metazoa</taxon>
        <taxon>Chordata</taxon>
        <taxon>Craniata</taxon>
        <taxon>Vertebrata</taxon>
        <taxon>Euteleostomi</taxon>
        <taxon>Actinopterygii</taxon>
        <taxon>Neopterygii</taxon>
        <taxon>Teleostei</taxon>
        <taxon>Neoteleostei</taxon>
        <taxon>Acanthomorphata</taxon>
        <taxon>Gobiaria</taxon>
        <taxon>Gobiiformes</taxon>
        <taxon>Gobioidei</taxon>
        <taxon>Gobiidae</taxon>
        <taxon>Gobiinae</taxon>
        <taxon>Knipowitschia</taxon>
    </lineage>
</organism>